<keyword evidence="3" id="KW-1185">Reference proteome</keyword>
<evidence type="ECO:0000313" key="3">
    <source>
        <dbReference type="Proteomes" id="UP000001542"/>
    </source>
</evidence>
<name>A2H4D6_TRIV3</name>
<reference evidence="2" key="2">
    <citation type="journal article" date="2007" name="Science">
        <title>Draft genome sequence of the sexually transmitted pathogen Trichomonas vaginalis.</title>
        <authorList>
            <person name="Carlton J.M."/>
            <person name="Hirt R.P."/>
            <person name="Silva J.C."/>
            <person name="Delcher A.L."/>
            <person name="Schatz M."/>
            <person name="Zhao Q."/>
            <person name="Wortman J.R."/>
            <person name="Bidwell S.L."/>
            <person name="Alsmark U.C.M."/>
            <person name="Besteiro S."/>
            <person name="Sicheritz-Ponten T."/>
            <person name="Noel C.J."/>
            <person name="Dacks J.B."/>
            <person name="Foster P.G."/>
            <person name="Simillion C."/>
            <person name="Van de Peer Y."/>
            <person name="Miranda-Saavedra D."/>
            <person name="Barton G.J."/>
            <person name="Westrop G.D."/>
            <person name="Mueller S."/>
            <person name="Dessi D."/>
            <person name="Fiori P.L."/>
            <person name="Ren Q."/>
            <person name="Paulsen I."/>
            <person name="Zhang H."/>
            <person name="Bastida-Corcuera F.D."/>
            <person name="Simoes-Barbosa A."/>
            <person name="Brown M.T."/>
            <person name="Hayes R.D."/>
            <person name="Mukherjee M."/>
            <person name="Okumura C.Y."/>
            <person name="Schneider R."/>
            <person name="Smith A.J."/>
            <person name="Vanacova S."/>
            <person name="Villalvazo M."/>
            <person name="Haas B.J."/>
            <person name="Pertea M."/>
            <person name="Feldblyum T.V."/>
            <person name="Utterback T.R."/>
            <person name="Shu C.L."/>
            <person name="Osoegawa K."/>
            <person name="de Jong P.J."/>
            <person name="Hrdy I."/>
            <person name="Horvathova L."/>
            <person name="Zubacova Z."/>
            <person name="Dolezal P."/>
            <person name="Malik S.B."/>
            <person name="Logsdon J.M. Jr."/>
            <person name="Henze K."/>
            <person name="Gupta A."/>
            <person name="Wang C.C."/>
            <person name="Dunne R.L."/>
            <person name="Upcroft J.A."/>
            <person name="Upcroft P."/>
            <person name="White O."/>
            <person name="Salzberg S.L."/>
            <person name="Tang P."/>
            <person name="Chiu C.-H."/>
            <person name="Lee Y.-S."/>
            <person name="Embley T.M."/>
            <person name="Coombs G.H."/>
            <person name="Mottram J.C."/>
            <person name="Tachezy J."/>
            <person name="Fraser-Liggett C.M."/>
            <person name="Johnson P.J."/>
        </authorList>
    </citation>
    <scope>NUCLEOTIDE SEQUENCE [LARGE SCALE GENOMIC DNA]</scope>
    <source>
        <strain evidence="2">G3</strain>
    </source>
</reference>
<feature type="region of interest" description="Disordered" evidence="1">
    <location>
        <begin position="84"/>
        <end position="136"/>
    </location>
</feature>
<feature type="region of interest" description="Disordered" evidence="1">
    <location>
        <begin position="1"/>
        <end position="36"/>
    </location>
</feature>
<protein>
    <submittedName>
        <fullName evidence="2">Uncharacterized protein</fullName>
    </submittedName>
</protein>
<sequence>MYQHRRSAETRIRQIHQRVERQQQRQGGKEKQTRMQNMRRAWTWGLGHRARAAGIMCGAPNLVKTLVFNPFSGDCHKTVVSGLSSSTRVSAPQRRMGRHHSHGSGGSKGGEKVERQGVRTHAHRRHRDAVSRGKKSILQHDCCHSVKLRDSSRLLSSLRQRLGDAQSRDAPRWPTAPG</sequence>
<proteinExistence type="predicted"/>
<dbReference type="Proteomes" id="UP000001542">
    <property type="component" value="Unassembled WGS sequence"/>
</dbReference>
<feature type="compositionally biased region" description="Basic and acidic residues" evidence="1">
    <location>
        <begin position="1"/>
        <end position="33"/>
    </location>
</feature>
<accession>A2H4D6</accession>
<gene>
    <name evidence="2" type="ORF">TVAG_157670</name>
</gene>
<dbReference type="EMBL" id="DS125878">
    <property type="protein sequence ID" value="EAX75731.1"/>
    <property type="molecule type" value="Genomic_DNA"/>
</dbReference>
<dbReference type="InParanoid" id="A2H4D6"/>
<organism evidence="2 3">
    <name type="scientific">Trichomonas vaginalis (strain ATCC PRA-98 / G3)</name>
    <dbReference type="NCBI Taxonomy" id="412133"/>
    <lineage>
        <taxon>Eukaryota</taxon>
        <taxon>Metamonada</taxon>
        <taxon>Parabasalia</taxon>
        <taxon>Trichomonadida</taxon>
        <taxon>Trichomonadidae</taxon>
        <taxon>Trichomonas</taxon>
    </lineage>
</organism>
<dbReference type="AlphaFoldDB" id="A2H4D6"/>
<evidence type="ECO:0000256" key="1">
    <source>
        <dbReference type="SAM" id="MobiDB-lite"/>
    </source>
</evidence>
<reference evidence="2" key="1">
    <citation type="submission" date="2006-10" db="EMBL/GenBank/DDBJ databases">
        <authorList>
            <person name="Amadeo P."/>
            <person name="Zhao Q."/>
            <person name="Wortman J."/>
            <person name="Fraser-Liggett C."/>
            <person name="Carlton J."/>
        </authorList>
    </citation>
    <scope>NUCLEOTIDE SEQUENCE</scope>
    <source>
        <strain evidence="2">G3</strain>
    </source>
</reference>
<evidence type="ECO:0000313" key="2">
    <source>
        <dbReference type="EMBL" id="EAX75731.1"/>
    </source>
</evidence>
<feature type="compositionally biased region" description="Basic residues" evidence="1">
    <location>
        <begin position="118"/>
        <end position="136"/>
    </location>
</feature>